<organism evidence="1 2">
    <name type="scientific">Anaerostipes butyraticus</name>
    <dbReference type="NCBI Taxonomy" id="645466"/>
    <lineage>
        <taxon>Bacteria</taxon>
        <taxon>Bacillati</taxon>
        <taxon>Bacillota</taxon>
        <taxon>Clostridia</taxon>
        <taxon>Lachnospirales</taxon>
        <taxon>Lachnospiraceae</taxon>
        <taxon>Anaerostipes</taxon>
    </lineage>
</organism>
<evidence type="ECO:0000313" key="1">
    <source>
        <dbReference type="EMBL" id="GFO86530.1"/>
    </source>
</evidence>
<dbReference type="EMBL" id="BLYI01000067">
    <property type="protein sequence ID" value="GFO86530.1"/>
    <property type="molecule type" value="Genomic_DNA"/>
</dbReference>
<keyword evidence="2" id="KW-1185">Reference proteome</keyword>
<evidence type="ECO:0000313" key="2">
    <source>
        <dbReference type="Proteomes" id="UP000613208"/>
    </source>
</evidence>
<dbReference type="Proteomes" id="UP000613208">
    <property type="component" value="Unassembled WGS sequence"/>
</dbReference>
<dbReference type="AlphaFoldDB" id="A0A916VE53"/>
<gene>
    <name evidence="1" type="ORF">ANBU17_28770</name>
</gene>
<evidence type="ECO:0008006" key="3">
    <source>
        <dbReference type="Google" id="ProtNLM"/>
    </source>
</evidence>
<proteinExistence type="predicted"/>
<sequence length="123" mass="13992">MLLKLNIDCVRDILISAEEVITFEKSFYYEKDTPSSLSDKYSHDEIIYHILQARDSGLITTSSFYDSGRSVYITDLTPKGHEFLANIRTETVWNKLKSKGAASLPILFELAKDLALSHFQSLL</sequence>
<reference evidence="1" key="1">
    <citation type="submission" date="2020-06" db="EMBL/GenBank/DDBJ databases">
        <title>Characterization of fructooligosaccharide metabolism and fructooligosaccharide-degrading enzymes in human commensal butyrate producers.</title>
        <authorList>
            <person name="Tanno H."/>
            <person name="Fujii T."/>
            <person name="Hirano K."/>
            <person name="Maeno S."/>
            <person name="Tonozuka T."/>
            <person name="Sakamoto M."/>
            <person name="Ohkuma M."/>
            <person name="Tochio T."/>
            <person name="Endo A."/>
        </authorList>
    </citation>
    <scope>NUCLEOTIDE SEQUENCE</scope>
    <source>
        <strain evidence="1">JCM 17466</strain>
    </source>
</reference>
<dbReference type="Pfam" id="PF10711">
    <property type="entry name" value="DUF2513"/>
    <property type="match status" value="1"/>
</dbReference>
<accession>A0A916VE53</accession>
<comment type="caution">
    <text evidence="1">The sequence shown here is derived from an EMBL/GenBank/DDBJ whole genome shotgun (WGS) entry which is preliminary data.</text>
</comment>
<name>A0A916VE53_9FIRM</name>
<dbReference type="RefSeq" id="WP_201312181.1">
    <property type="nucleotide sequence ID" value="NZ_BLYI01000067.1"/>
</dbReference>
<dbReference type="InterPro" id="IPR019650">
    <property type="entry name" value="DUF2513"/>
</dbReference>
<protein>
    <recommendedName>
        <fullName evidence="3">DUF2513 domain-containing protein</fullName>
    </recommendedName>
</protein>